<dbReference type="RefSeq" id="WP_157421038.1">
    <property type="nucleotide sequence ID" value="NZ_CP014859.1"/>
</dbReference>
<dbReference type="SFLD" id="SFLDS00005">
    <property type="entry name" value="Isoprenoid_Synthase_Type_I"/>
    <property type="match status" value="1"/>
</dbReference>
<sequence>MSLHRLLTLIEPPPPRTAEYGSTVLAVRTGLRAWAAEVGLVGSGSAGERVVGDGVESMAVRSFPTAPVERVTLFTKWLAWVLWEDDEIDEGGVGGTPSLVAQRYDSLLRALRAGVAGPDADGLERAAVALWQETIPEMGAAWRERFLTNLAGHADATLAAAHNQQRGRTPTPAEFPMLRGGLAGLHVYDLAEPVLGRELPEAVASSHEWRTLVGGVNDVAAWCNDIASLERETAGGEVHNYVIVIRHALGCSDEDAIAWVADRIADRLSEVATTQAALPALTRRLGLSDHDAHTVEADAKVICAVPRDQLEWLVGSQRYSTVAVGPVETATG</sequence>
<proteinExistence type="predicted"/>
<evidence type="ECO:0000313" key="3">
    <source>
        <dbReference type="Proteomes" id="UP000095210"/>
    </source>
</evidence>
<accession>A0AAC9HPA1</accession>
<dbReference type="KEGG" id="ahm:TL08_11290"/>
<keyword evidence="3" id="KW-1185">Reference proteome</keyword>
<dbReference type="SUPFAM" id="SSF48576">
    <property type="entry name" value="Terpenoid synthases"/>
    <property type="match status" value="1"/>
</dbReference>
<dbReference type="GO" id="GO:0010333">
    <property type="term" value="F:terpene synthase activity"/>
    <property type="evidence" value="ECO:0007669"/>
    <property type="project" value="InterPro"/>
</dbReference>
<evidence type="ECO:0000256" key="1">
    <source>
        <dbReference type="ARBA" id="ARBA00023239"/>
    </source>
</evidence>
<dbReference type="Gene3D" id="1.10.600.10">
    <property type="entry name" value="Farnesyl Diphosphate Synthase"/>
    <property type="match status" value="1"/>
</dbReference>
<evidence type="ECO:0000313" key="2">
    <source>
        <dbReference type="EMBL" id="AOS63072.1"/>
    </source>
</evidence>
<dbReference type="SFLD" id="SFLDG01020">
    <property type="entry name" value="Terpene_Cyclase_Like_2"/>
    <property type="match status" value="1"/>
</dbReference>
<gene>
    <name evidence="2" type="ORF">TL08_11290</name>
</gene>
<organism evidence="2 3">
    <name type="scientific">Actinoalloteichus hymeniacidonis</name>
    <dbReference type="NCBI Taxonomy" id="340345"/>
    <lineage>
        <taxon>Bacteria</taxon>
        <taxon>Bacillati</taxon>
        <taxon>Actinomycetota</taxon>
        <taxon>Actinomycetes</taxon>
        <taxon>Pseudonocardiales</taxon>
        <taxon>Pseudonocardiaceae</taxon>
        <taxon>Actinoalloteichus</taxon>
    </lineage>
</organism>
<dbReference type="InterPro" id="IPR034686">
    <property type="entry name" value="Terpene_cyclase-like_2"/>
</dbReference>
<dbReference type="InterPro" id="IPR008949">
    <property type="entry name" value="Isoprenoid_synthase_dom_sf"/>
</dbReference>
<dbReference type="AlphaFoldDB" id="A0AAC9HPA1"/>
<protein>
    <submittedName>
        <fullName evidence="2">Terpene synthase family protein</fullName>
    </submittedName>
</protein>
<name>A0AAC9HPA1_9PSEU</name>
<reference evidence="3" key="1">
    <citation type="submission" date="2016-03" db="EMBL/GenBank/DDBJ databases">
        <title>Complete genome sequence of the type strain Actinoalloteichus hymeniacidonis DSM 45092.</title>
        <authorList>
            <person name="Schaffert L."/>
            <person name="Albersmeier A."/>
            <person name="Winkler A."/>
            <person name="Kalinowski J."/>
            <person name="Zotchev S."/>
            <person name="Ruckert C."/>
        </authorList>
    </citation>
    <scope>NUCLEOTIDE SEQUENCE [LARGE SCALE GENOMIC DNA]</scope>
    <source>
        <strain evidence="3">HPA177(T) (DSM 45092(T))</strain>
    </source>
</reference>
<dbReference type="Pfam" id="PF19086">
    <property type="entry name" value="Terpene_syn_C_2"/>
    <property type="match status" value="1"/>
</dbReference>
<dbReference type="Proteomes" id="UP000095210">
    <property type="component" value="Chromosome"/>
</dbReference>
<dbReference type="EMBL" id="CP014859">
    <property type="protein sequence ID" value="AOS63072.1"/>
    <property type="molecule type" value="Genomic_DNA"/>
</dbReference>
<keyword evidence="1" id="KW-0456">Lyase</keyword>